<dbReference type="AlphaFoldDB" id="A0A1I7F966"/>
<gene>
    <name evidence="1" type="ORF">SAMN05216417_101256</name>
</gene>
<sequence length="53" mass="6183">MTIQGRMKLDDNGFIQAFGEEEESECEYLRRIALRHAQALFGNQQNEKARTHT</sequence>
<reference evidence="1 2" key="1">
    <citation type="submission" date="2016-10" db="EMBL/GenBank/DDBJ databases">
        <authorList>
            <person name="de Groot N.N."/>
        </authorList>
    </citation>
    <scope>NUCLEOTIDE SEQUENCE [LARGE SCALE GENOMIC DNA]</scope>
    <source>
        <strain evidence="1 2">Nl14</strain>
    </source>
</reference>
<protein>
    <submittedName>
        <fullName evidence="1">Uncharacterized protein</fullName>
    </submittedName>
</protein>
<proteinExistence type="predicted"/>
<dbReference type="Proteomes" id="UP000182649">
    <property type="component" value="Unassembled WGS sequence"/>
</dbReference>
<organism evidence="1 2">
    <name type="scientific">Nitrosospira multiformis</name>
    <dbReference type="NCBI Taxonomy" id="1231"/>
    <lineage>
        <taxon>Bacteria</taxon>
        <taxon>Pseudomonadati</taxon>
        <taxon>Pseudomonadota</taxon>
        <taxon>Betaproteobacteria</taxon>
        <taxon>Nitrosomonadales</taxon>
        <taxon>Nitrosomonadaceae</taxon>
        <taxon>Nitrosospira</taxon>
    </lineage>
</organism>
<dbReference type="EMBL" id="FPBZ01000001">
    <property type="protein sequence ID" value="SFU32730.1"/>
    <property type="molecule type" value="Genomic_DNA"/>
</dbReference>
<evidence type="ECO:0000313" key="1">
    <source>
        <dbReference type="EMBL" id="SFU32730.1"/>
    </source>
</evidence>
<evidence type="ECO:0000313" key="2">
    <source>
        <dbReference type="Proteomes" id="UP000182649"/>
    </source>
</evidence>
<accession>A0A1I7F966</accession>
<name>A0A1I7F966_9PROT</name>